<dbReference type="Pfam" id="PF04397">
    <property type="entry name" value="LytTR"/>
    <property type="match status" value="1"/>
</dbReference>
<gene>
    <name evidence="4" type="ORF">EB1_11670</name>
</gene>
<keyword evidence="4" id="KW-0238">DNA-binding</keyword>
<dbReference type="GO" id="GO:0003677">
    <property type="term" value="F:DNA binding"/>
    <property type="evidence" value="ECO:0007669"/>
    <property type="project" value="UniProtKB-KW"/>
</dbReference>
<dbReference type="PROSITE" id="PS50930">
    <property type="entry name" value="HTH_LYTTR"/>
    <property type="match status" value="1"/>
</dbReference>
<evidence type="ECO:0000313" key="5">
    <source>
        <dbReference type="Proteomes" id="UP000321245"/>
    </source>
</evidence>
<evidence type="ECO:0000259" key="2">
    <source>
        <dbReference type="PROSITE" id="PS50110"/>
    </source>
</evidence>
<dbReference type="AlphaFoldDB" id="A0A511NFI3"/>
<dbReference type="InterPro" id="IPR007492">
    <property type="entry name" value="LytTR_DNA-bd_dom"/>
</dbReference>
<reference evidence="4 5" key="1">
    <citation type="submission" date="2019-07" db="EMBL/GenBank/DDBJ databases">
        <title>Whole genome shotgun sequence of Empedobacter brevis NBRC 14943.</title>
        <authorList>
            <person name="Hosoyama A."/>
            <person name="Uohara A."/>
            <person name="Ohji S."/>
            <person name="Ichikawa N."/>
        </authorList>
    </citation>
    <scope>NUCLEOTIDE SEQUENCE [LARGE SCALE GENOMIC DNA]</scope>
    <source>
        <strain evidence="4 5">NBRC 14943</strain>
    </source>
</reference>
<dbReference type="RefSeq" id="WP_019975939.1">
    <property type="nucleotide sequence ID" value="NZ_BJXC01000006.1"/>
</dbReference>
<dbReference type="OrthoDB" id="2168082at2"/>
<evidence type="ECO:0000259" key="3">
    <source>
        <dbReference type="PROSITE" id="PS50930"/>
    </source>
</evidence>
<dbReference type="Gene3D" id="2.40.50.1020">
    <property type="entry name" value="LytTr DNA-binding domain"/>
    <property type="match status" value="1"/>
</dbReference>
<protein>
    <submittedName>
        <fullName evidence="4">DNA-binding response regulator</fullName>
    </submittedName>
</protein>
<dbReference type="Proteomes" id="UP000321245">
    <property type="component" value="Unassembled WGS sequence"/>
</dbReference>
<dbReference type="PROSITE" id="PS50110">
    <property type="entry name" value="RESPONSE_REGULATORY"/>
    <property type="match status" value="1"/>
</dbReference>
<dbReference type="SMART" id="SM00448">
    <property type="entry name" value="REC"/>
    <property type="match status" value="1"/>
</dbReference>
<feature type="domain" description="Response regulatory" evidence="2">
    <location>
        <begin position="5"/>
        <end position="120"/>
    </location>
</feature>
<dbReference type="GeneID" id="84650593"/>
<dbReference type="Pfam" id="PF00072">
    <property type="entry name" value="Response_reg"/>
    <property type="match status" value="1"/>
</dbReference>
<dbReference type="PANTHER" id="PTHR37299">
    <property type="entry name" value="TRANSCRIPTIONAL REGULATOR-RELATED"/>
    <property type="match status" value="1"/>
</dbReference>
<dbReference type="InterPro" id="IPR011006">
    <property type="entry name" value="CheY-like_superfamily"/>
</dbReference>
<keyword evidence="5" id="KW-1185">Reference proteome</keyword>
<dbReference type="SMART" id="SM00850">
    <property type="entry name" value="LytTR"/>
    <property type="match status" value="1"/>
</dbReference>
<dbReference type="STRING" id="1218108.GCA_000382425_02466"/>
<keyword evidence="1" id="KW-0597">Phosphoprotein</keyword>
<dbReference type="InterPro" id="IPR046947">
    <property type="entry name" value="LytR-like"/>
</dbReference>
<evidence type="ECO:0000256" key="1">
    <source>
        <dbReference type="PROSITE-ProRule" id="PRU00169"/>
    </source>
</evidence>
<dbReference type="GO" id="GO:0000156">
    <property type="term" value="F:phosphorelay response regulator activity"/>
    <property type="evidence" value="ECO:0007669"/>
    <property type="project" value="InterPro"/>
</dbReference>
<dbReference type="Gene3D" id="3.40.50.2300">
    <property type="match status" value="1"/>
</dbReference>
<name>A0A511NFI3_9FLAO</name>
<dbReference type="SUPFAM" id="SSF52172">
    <property type="entry name" value="CheY-like"/>
    <property type="match status" value="1"/>
</dbReference>
<accession>A0A511NFI3</accession>
<sequence>MNNYKALIIDDEHFAQQGLKKIIQHALPDFFISIDTANSVKEGVRKIKGNQPDIVFLDIQMPDEFGFKLFDYFDDISFDVIFTTAHSDYILQAVNQWGCLGYLMKPISILDLKVLLNRFVERQSQMNQIQKFTSIKEEDEQELETDKLKDIFKNEHGIIFIPSITEVLVLKIDDIIYCKADDSYCTIYTKEDTYMVTKTLKEVENLIDQTNFFRVNRSYLVNINFAKKFDKRNNVLILNCDPKGGESTLPVTSLGYKILSNVVS</sequence>
<comment type="caution">
    <text evidence="4">The sequence shown here is derived from an EMBL/GenBank/DDBJ whole genome shotgun (WGS) entry which is preliminary data.</text>
</comment>
<dbReference type="InterPro" id="IPR001789">
    <property type="entry name" value="Sig_transdc_resp-reg_receiver"/>
</dbReference>
<dbReference type="EMBL" id="BJXC01000006">
    <property type="protein sequence ID" value="GEM51377.1"/>
    <property type="molecule type" value="Genomic_DNA"/>
</dbReference>
<feature type="domain" description="HTH LytTR-type" evidence="3">
    <location>
        <begin position="167"/>
        <end position="224"/>
    </location>
</feature>
<organism evidence="4 5">
    <name type="scientific">Empedobacter brevis NBRC 14943 = ATCC 43319</name>
    <dbReference type="NCBI Taxonomy" id="1218108"/>
    <lineage>
        <taxon>Bacteria</taxon>
        <taxon>Pseudomonadati</taxon>
        <taxon>Bacteroidota</taxon>
        <taxon>Flavobacteriia</taxon>
        <taxon>Flavobacteriales</taxon>
        <taxon>Weeksellaceae</taxon>
        <taxon>Empedobacter</taxon>
    </lineage>
</organism>
<proteinExistence type="predicted"/>
<feature type="modified residue" description="4-aspartylphosphate" evidence="1">
    <location>
        <position position="58"/>
    </location>
</feature>
<evidence type="ECO:0000313" key="4">
    <source>
        <dbReference type="EMBL" id="GEM51377.1"/>
    </source>
</evidence>
<dbReference type="PANTHER" id="PTHR37299:SF1">
    <property type="entry name" value="STAGE 0 SPORULATION PROTEIN A HOMOLOG"/>
    <property type="match status" value="1"/>
</dbReference>